<sequence>MNVMIRIYNLTNQLLDLIQITVIYKTFHEKIDHNIRAKEVKHHTHLLHFCKKLNNFTSFLLPDQPHQLRTITPGVRSNILSTHLRPHFLTILKTPLCVQPMKQSVKSNGIRIHTLLLHLLKNRQCRIKGTLFTKSLNESVVRHQIRLN</sequence>
<keyword evidence="2" id="KW-1185">Reference proteome</keyword>
<accession>A0AAQ3P8R7</accession>
<protein>
    <submittedName>
        <fullName evidence="1">Uncharacterized protein</fullName>
    </submittedName>
</protein>
<reference evidence="1 2" key="1">
    <citation type="journal article" date="2023" name="Life. Sci Alliance">
        <title>Evolutionary insights into 3D genome organization and epigenetic landscape of Vigna mungo.</title>
        <authorList>
            <person name="Junaid A."/>
            <person name="Singh B."/>
            <person name="Bhatia S."/>
        </authorList>
    </citation>
    <scope>NUCLEOTIDE SEQUENCE [LARGE SCALE GENOMIC DNA]</scope>
    <source>
        <strain evidence="1">Urdbean</strain>
    </source>
</reference>
<dbReference type="AlphaFoldDB" id="A0AAQ3P8R7"/>
<name>A0AAQ3P8R7_VIGMU</name>
<organism evidence="1 2">
    <name type="scientific">Vigna mungo</name>
    <name type="common">Black gram</name>
    <name type="synonym">Phaseolus mungo</name>
    <dbReference type="NCBI Taxonomy" id="3915"/>
    <lineage>
        <taxon>Eukaryota</taxon>
        <taxon>Viridiplantae</taxon>
        <taxon>Streptophyta</taxon>
        <taxon>Embryophyta</taxon>
        <taxon>Tracheophyta</taxon>
        <taxon>Spermatophyta</taxon>
        <taxon>Magnoliopsida</taxon>
        <taxon>eudicotyledons</taxon>
        <taxon>Gunneridae</taxon>
        <taxon>Pentapetalae</taxon>
        <taxon>rosids</taxon>
        <taxon>fabids</taxon>
        <taxon>Fabales</taxon>
        <taxon>Fabaceae</taxon>
        <taxon>Papilionoideae</taxon>
        <taxon>50 kb inversion clade</taxon>
        <taxon>NPAAA clade</taxon>
        <taxon>indigoferoid/millettioid clade</taxon>
        <taxon>Phaseoleae</taxon>
        <taxon>Vigna</taxon>
    </lineage>
</organism>
<dbReference type="EMBL" id="CP144700">
    <property type="protein sequence ID" value="WVZ23140.1"/>
    <property type="molecule type" value="Genomic_DNA"/>
</dbReference>
<dbReference type="Proteomes" id="UP001374535">
    <property type="component" value="Chromosome 1"/>
</dbReference>
<proteinExistence type="predicted"/>
<gene>
    <name evidence="1" type="ORF">V8G54_001684</name>
</gene>
<evidence type="ECO:0000313" key="2">
    <source>
        <dbReference type="Proteomes" id="UP001374535"/>
    </source>
</evidence>
<evidence type="ECO:0000313" key="1">
    <source>
        <dbReference type="EMBL" id="WVZ23140.1"/>
    </source>
</evidence>